<dbReference type="Pfam" id="PF02586">
    <property type="entry name" value="SRAP"/>
    <property type="match status" value="1"/>
</dbReference>
<dbReference type="InterPro" id="IPR036590">
    <property type="entry name" value="SRAP-like"/>
</dbReference>
<dbReference type="PANTHER" id="PTHR13604">
    <property type="entry name" value="DC12-RELATED"/>
    <property type="match status" value="1"/>
</dbReference>
<dbReference type="SUPFAM" id="SSF143081">
    <property type="entry name" value="BB1717-like"/>
    <property type="match status" value="1"/>
</dbReference>
<evidence type="ECO:0000256" key="3">
    <source>
        <dbReference type="ARBA" id="ARBA00022763"/>
    </source>
</evidence>
<keyword evidence="7" id="KW-0456">Lyase</keyword>
<evidence type="ECO:0000256" key="1">
    <source>
        <dbReference type="ARBA" id="ARBA00008136"/>
    </source>
</evidence>
<evidence type="ECO:0000313" key="11">
    <source>
        <dbReference type="Proteomes" id="UP000625210"/>
    </source>
</evidence>
<evidence type="ECO:0000256" key="8">
    <source>
        <dbReference type="RuleBase" id="RU364100"/>
    </source>
</evidence>
<evidence type="ECO:0000256" key="7">
    <source>
        <dbReference type="ARBA" id="ARBA00023239"/>
    </source>
</evidence>
<proteinExistence type="inferred from homology"/>
<dbReference type="GO" id="GO:0003697">
    <property type="term" value="F:single-stranded DNA binding"/>
    <property type="evidence" value="ECO:0007669"/>
    <property type="project" value="InterPro"/>
</dbReference>
<keyword evidence="11" id="KW-1185">Reference proteome</keyword>
<sequence>MEHSPRYNIAPTQTVPVIVEDGGEKKAVPMRWGLVPRWAKDLKIGNRLINARSETIRQKPAFRRSFLRHRCLVPADGFYEWNVTEEKKQPMRIVLDQGELFAFAGLWDQWESPEGEVVHSFTIITTRANEKMADIHDRMPAILHPADESVWLDPSLKDPELLRNMLQPYPSETMEMYPVSSQVNSPHHDAPDCIQPLSVPTE</sequence>
<gene>
    <name evidence="10" type="ORF">GCM10011571_08530</name>
</gene>
<evidence type="ECO:0000256" key="6">
    <source>
        <dbReference type="ARBA" id="ARBA00023125"/>
    </source>
</evidence>
<dbReference type="PANTHER" id="PTHR13604:SF0">
    <property type="entry name" value="ABASIC SITE PROCESSING PROTEIN HMCES"/>
    <property type="match status" value="1"/>
</dbReference>
<accession>A0A8J2YBY9</accession>
<keyword evidence="4 8" id="KW-0378">Hydrolase</keyword>
<evidence type="ECO:0000256" key="4">
    <source>
        <dbReference type="ARBA" id="ARBA00022801"/>
    </source>
</evidence>
<evidence type="ECO:0000256" key="5">
    <source>
        <dbReference type="ARBA" id="ARBA00023124"/>
    </source>
</evidence>
<dbReference type="GO" id="GO:0008233">
    <property type="term" value="F:peptidase activity"/>
    <property type="evidence" value="ECO:0007669"/>
    <property type="project" value="UniProtKB-KW"/>
</dbReference>
<comment type="caution">
    <text evidence="10">The sequence shown here is derived from an EMBL/GenBank/DDBJ whole genome shotgun (WGS) entry which is preliminary data.</text>
</comment>
<dbReference type="InterPro" id="IPR003738">
    <property type="entry name" value="SRAP"/>
</dbReference>
<evidence type="ECO:0000256" key="2">
    <source>
        <dbReference type="ARBA" id="ARBA00022670"/>
    </source>
</evidence>
<dbReference type="Proteomes" id="UP000625210">
    <property type="component" value="Unassembled WGS sequence"/>
</dbReference>
<dbReference type="GO" id="GO:0006508">
    <property type="term" value="P:proteolysis"/>
    <property type="evidence" value="ECO:0007669"/>
    <property type="project" value="UniProtKB-KW"/>
</dbReference>
<name>A0A8J2YBY9_9BACL</name>
<reference evidence="10" key="2">
    <citation type="submission" date="2020-09" db="EMBL/GenBank/DDBJ databases">
        <authorList>
            <person name="Sun Q."/>
            <person name="Zhou Y."/>
        </authorList>
    </citation>
    <scope>NUCLEOTIDE SEQUENCE</scope>
    <source>
        <strain evidence="10">CGMCC 1.15179</strain>
    </source>
</reference>
<dbReference type="GO" id="GO:0016829">
    <property type="term" value="F:lyase activity"/>
    <property type="evidence" value="ECO:0007669"/>
    <property type="project" value="UniProtKB-KW"/>
</dbReference>
<reference evidence="10" key="1">
    <citation type="journal article" date="2014" name="Int. J. Syst. Evol. Microbiol.">
        <title>Complete genome sequence of Corynebacterium casei LMG S-19264T (=DSM 44701T), isolated from a smear-ripened cheese.</title>
        <authorList>
            <consortium name="US DOE Joint Genome Institute (JGI-PGF)"/>
            <person name="Walter F."/>
            <person name="Albersmeier A."/>
            <person name="Kalinowski J."/>
            <person name="Ruckert C."/>
        </authorList>
    </citation>
    <scope>NUCLEOTIDE SEQUENCE</scope>
    <source>
        <strain evidence="10">CGMCC 1.15179</strain>
    </source>
</reference>
<organism evidence="10 11">
    <name type="scientific">Marinithermofilum abyssi</name>
    <dbReference type="NCBI Taxonomy" id="1571185"/>
    <lineage>
        <taxon>Bacteria</taxon>
        <taxon>Bacillati</taxon>
        <taxon>Bacillota</taxon>
        <taxon>Bacilli</taxon>
        <taxon>Bacillales</taxon>
        <taxon>Thermoactinomycetaceae</taxon>
        <taxon>Marinithermofilum</taxon>
    </lineage>
</organism>
<dbReference type="EMBL" id="BMHQ01000002">
    <property type="protein sequence ID" value="GGE09532.1"/>
    <property type="molecule type" value="Genomic_DNA"/>
</dbReference>
<evidence type="ECO:0000313" key="10">
    <source>
        <dbReference type="EMBL" id="GGE09532.1"/>
    </source>
</evidence>
<keyword evidence="6" id="KW-0238">DNA-binding</keyword>
<dbReference type="Gene3D" id="3.90.1680.10">
    <property type="entry name" value="SOS response associated peptidase-like"/>
    <property type="match status" value="1"/>
</dbReference>
<keyword evidence="5" id="KW-0190">Covalent protein-DNA linkage</keyword>
<keyword evidence="2 8" id="KW-0645">Protease</keyword>
<comment type="similarity">
    <text evidence="1 8">Belongs to the SOS response-associated peptidase family.</text>
</comment>
<feature type="region of interest" description="Disordered" evidence="9">
    <location>
        <begin position="181"/>
        <end position="202"/>
    </location>
</feature>
<protein>
    <recommendedName>
        <fullName evidence="8">Abasic site processing protein</fullName>
        <ecNumber evidence="8">3.4.-.-</ecNumber>
    </recommendedName>
</protein>
<evidence type="ECO:0000256" key="9">
    <source>
        <dbReference type="SAM" id="MobiDB-lite"/>
    </source>
</evidence>
<dbReference type="AlphaFoldDB" id="A0A8J2YBY9"/>
<dbReference type="EC" id="3.4.-.-" evidence="8"/>
<dbReference type="GO" id="GO:0106300">
    <property type="term" value="P:protein-DNA covalent cross-linking repair"/>
    <property type="evidence" value="ECO:0007669"/>
    <property type="project" value="InterPro"/>
</dbReference>
<keyword evidence="3" id="KW-0227">DNA damage</keyword>